<evidence type="ECO:0000259" key="1">
    <source>
        <dbReference type="Pfam" id="PF13276"/>
    </source>
</evidence>
<dbReference type="Proteomes" id="UP000652430">
    <property type="component" value="Unassembled WGS sequence"/>
</dbReference>
<dbReference type="InterPro" id="IPR025948">
    <property type="entry name" value="HTH-like_dom"/>
</dbReference>
<evidence type="ECO:0000313" key="2">
    <source>
        <dbReference type="EMBL" id="GHH25556.1"/>
    </source>
</evidence>
<proteinExistence type="predicted"/>
<sequence>MREIAETRVRYGYRRIHVLLRREGWDVNAKRVYRLYKELGLQLRQKPPKRRVKAKLREGRCAASCSNEVWAMDFVHDQLATGSKLRVLTVSAGGRRLTRH</sequence>
<feature type="domain" description="HTH-like" evidence="1">
    <location>
        <begin position="2"/>
        <end position="47"/>
    </location>
</feature>
<dbReference type="EMBL" id="BNAQ01000010">
    <property type="protein sequence ID" value="GHH25556.1"/>
    <property type="molecule type" value="Genomic_DNA"/>
</dbReference>
<name>A0ABQ3LTG5_9SPHN</name>
<protein>
    <recommendedName>
        <fullName evidence="1">HTH-like domain-containing protein</fullName>
    </recommendedName>
</protein>
<keyword evidence="3" id="KW-1185">Reference proteome</keyword>
<dbReference type="Pfam" id="PF13276">
    <property type="entry name" value="HTH_21"/>
    <property type="match status" value="1"/>
</dbReference>
<dbReference type="PANTHER" id="PTHR47515">
    <property type="entry name" value="LOW CALCIUM RESPONSE LOCUS PROTEIN T"/>
    <property type="match status" value="1"/>
</dbReference>
<reference evidence="3" key="1">
    <citation type="journal article" date="2019" name="Int. J. Syst. Evol. Microbiol.">
        <title>The Global Catalogue of Microorganisms (GCM) 10K type strain sequencing project: providing services to taxonomists for standard genome sequencing and annotation.</title>
        <authorList>
            <consortium name="The Broad Institute Genomics Platform"/>
            <consortium name="The Broad Institute Genome Sequencing Center for Infectious Disease"/>
            <person name="Wu L."/>
            <person name="Ma J."/>
        </authorList>
    </citation>
    <scope>NUCLEOTIDE SEQUENCE [LARGE SCALE GENOMIC DNA]</scope>
    <source>
        <strain evidence="3">CGMCC 1.8957</strain>
    </source>
</reference>
<organism evidence="2 3">
    <name type="scientific">Sphingomonas glacialis</name>
    <dbReference type="NCBI Taxonomy" id="658225"/>
    <lineage>
        <taxon>Bacteria</taxon>
        <taxon>Pseudomonadati</taxon>
        <taxon>Pseudomonadota</taxon>
        <taxon>Alphaproteobacteria</taxon>
        <taxon>Sphingomonadales</taxon>
        <taxon>Sphingomonadaceae</taxon>
        <taxon>Sphingomonas</taxon>
    </lineage>
</organism>
<evidence type="ECO:0000313" key="3">
    <source>
        <dbReference type="Proteomes" id="UP000652430"/>
    </source>
</evidence>
<gene>
    <name evidence="2" type="ORF">GCM10008023_38990</name>
</gene>
<accession>A0ABQ3LTG5</accession>
<comment type="caution">
    <text evidence="2">The sequence shown here is derived from an EMBL/GenBank/DDBJ whole genome shotgun (WGS) entry which is preliminary data.</text>
</comment>
<dbReference type="PANTHER" id="PTHR47515:SF1">
    <property type="entry name" value="BLR2054 PROTEIN"/>
    <property type="match status" value="1"/>
</dbReference>